<evidence type="ECO:0000256" key="4">
    <source>
        <dbReference type="ARBA" id="ARBA00023319"/>
    </source>
</evidence>
<keyword evidence="5" id="KW-0812">Transmembrane</keyword>
<dbReference type="InterPro" id="IPR003599">
    <property type="entry name" value="Ig_sub"/>
</dbReference>
<feature type="domain" description="Ig-like" evidence="6">
    <location>
        <begin position="179"/>
        <end position="253"/>
    </location>
</feature>
<evidence type="ECO:0000256" key="1">
    <source>
        <dbReference type="ARBA" id="ARBA00022729"/>
    </source>
</evidence>
<evidence type="ECO:0000313" key="7">
    <source>
        <dbReference type="EMBL" id="KAL2084149.1"/>
    </source>
</evidence>
<comment type="caution">
    <text evidence="7">The sequence shown here is derived from an EMBL/GenBank/DDBJ whole genome shotgun (WGS) entry which is preliminary data.</text>
</comment>
<dbReference type="InterPro" id="IPR003598">
    <property type="entry name" value="Ig_sub2"/>
</dbReference>
<proteinExistence type="predicted"/>
<dbReference type="InterPro" id="IPR052598">
    <property type="entry name" value="IgSF_CEA-related"/>
</dbReference>
<accession>A0ABD1JAR5</accession>
<dbReference type="InterPro" id="IPR036179">
    <property type="entry name" value="Ig-like_dom_sf"/>
</dbReference>
<organism evidence="7 8">
    <name type="scientific">Coilia grayii</name>
    <name type="common">Gray's grenadier anchovy</name>
    <dbReference type="NCBI Taxonomy" id="363190"/>
    <lineage>
        <taxon>Eukaryota</taxon>
        <taxon>Metazoa</taxon>
        <taxon>Chordata</taxon>
        <taxon>Craniata</taxon>
        <taxon>Vertebrata</taxon>
        <taxon>Euteleostomi</taxon>
        <taxon>Actinopterygii</taxon>
        <taxon>Neopterygii</taxon>
        <taxon>Teleostei</taxon>
        <taxon>Clupei</taxon>
        <taxon>Clupeiformes</taxon>
        <taxon>Clupeoidei</taxon>
        <taxon>Engraulidae</taxon>
        <taxon>Coilinae</taxon>
        <taxon>Coilia</taxon>
    </lineage>
</organism>
<reference evidence="7 8" key="1">
    <citation type="submission" date="2024-09" db="EMBL/GenBank/DDBJ databases">
        <title>A chromosome-level genome assembly of Gray's grenadier anchovy, Coilia grayii.</title>
        <authorList>
            <person name="Fu Z."/>
        </authorList>
    </citation>
    <scope>NUCLEOTIDE SEQUENCE [LARGE SCALE GENOMIC DNA]</scope>
    <source>
        <strain evidence="7">G4</strain>
        <tissue evidence="7">Muscle</tissue>
    </source>
</reference>
<dbReference type="PROSITE" id="PS50835">
    <property type="entry name" value="IG_LIKE"/>
    <property type="match status" value="1"/>
</dbReference>
<evidence type="ECO:0000256" key="5">
    <source>
        <dbReference type="SAM" id="Phobius"/>
    </source>
</evidence>
<gene>
    <name evidence="7" type="ORF">ACEWY4_019667</name>
</gene>
<keyword evidence="5" id="KW-1133">Transmembrane helix</keyword>
<dbReference type="InterPro" id="IPR013783">
    <property type="entry name" value="Ig-like_fold"/>
</dbReference>
<dbReference type="Proteomes" id="UP001591681">
    <property type="component" value="Unassembled WGS sequence"/>
</dbReference>
<evidence type="ECO:0000313" key="8">
    <source>
        <dbReference type="Proteomes" id="UP001591681"/>
    </source>
</evidence>
<protein>
    <recommendedName>
        <fullName evidence="6">Ig-like domain-containing protein</fullName>
    </recommendedName>
</protein>
<dbReference type="InterPro" id="IPR007110">
    <property type="entry name" value="Ig-like_dom"/>
</dbReference>
<keyword evidence="2" id="KW-1015">Disulfide bond</keyword>
<dbReference type="Pfam" id="PF13895">
    <property type="entry name" value="Ig_2"/>
    <property type="match status" value="1"/>
</dbReference>
<dbReference type="AlphaFoldDB" id="A0ABD1JAR5"/>
<name>A0ABD1JAR5_9TELE</name>
<evidence type="ECO:0000256" key="3">
    <source>
        <dbReference type="ARBA" id="ARBA00023180"/>
    </source>
</evidence>
<dbReference type="PANTHER" id="PTHR44337">
    <property type="entry name" value="CARCINOEMBRYONIC ANTIGEN-RELATED CELL ADHESION MOLECULE 8"/>
    <property type="match status" value="1"/>
</dbReference>
<keyword evidence="4" id="KW-0393">Immunoglobulin domain</keyword>
<dbReference type="PANTHER" id="PTHR44337:SF20">
    <property type="entry name" value="CARCINOEMBRYONIC ANTIGEN-RELATED CELL ADHESION MOLECULE 5-RELATED"/>
    <property type="match status" value="1"/>
</dbReference>
<dbReference type="EMBL" id="JBHFQA010000017">
    <property type="protein sequence ID" value="KAL2084149.1"/>
    <property type="molecule type" value="Genomic_DNA"/>
</dbReference>
<evidence type="ECO:0000259" key="6">
    <source>
        <dbReference type="PROSITE" id="PS50835"/>
    </source>
</evidence>
<feature type="transmembrane region" description="Helical" evidence="5">
    <location>
        <begin position="273"/>
        <end position="297"/>
    </location>
</feature>
<dbReference type="Gene3D" id="2.60.40.10">
    <property type="entry name" value="Immunoglobulins"/>
    <property type="match status" value="3"/>
</dbReference>
<dbReference type="SMART" id="SM00408">
    <property type="entry name" value="IGc2"/>
    <property type="match status" value="1"/>
</dbReference>
<keyword evidence="5" id="KW-0472">Membrane</keyword>
<keyword evidence="8" id="KW-1185">Reference proteome</keyword>
<dbReference type="SUPFAM" id="SSF48726">
    <property type="entry name" value="Immunoglobulin"/>
    <property type="match status" value="3"/>
</dbReference>
<keyword evidence="3" id="KW-0325">Glycoprotein</keyword>
<dbReference type="SMART" id="SM00409">
    <property type="entry name" value="IG"/>
    <property type="match status" value="3"/>
</dbReference>
<sequence length="314" mass="33725">MTFTPVKVTSATEVVWRFQGNLVASHQGGSDTFGTGYAGRVHINAATSSLELRNLTLKDNGEYTVTMKTATGLENREETKLTVLIPVSVELTANETEVIEFQSTVTVNCTVSGSRFTAKLTGNGGPLSSTFSGLTGQVTISEHKEASRDMETFICQGYNDLGSTSRHLDVKVHYGPDKPVVVATPKGPSYRTGSDIVLSCSSVSCPAAQLQWALNGTLLGREGPELRLENVQIHQSGDYSCWAHNSKTGRNVQSKSQYLRVAVILPGLTDGDIAGIVIGSLLAVAALVVILLLVLGFRCQPSKGFYRYIYCIAK</sequence>
<keyword evidence="1" id="KW-0732">Signal</keyword>
<evidence type="ECO:0000256" key="2">
    <source>
        <dbReference type="ARBA" id="ARBA00023157"/>
    </source>
</evidence>